<comment type="caution">
    <text evidence="2">The sequence shown here is derived from an EMBL/GenBank/DDBJ whole genome shotgun (WGS) entry which is preliminary data.</text>
</comment>
<dbReference type="Gene3D" id="1.20.1280.50">
    <property type="match status" value="1"/>
</dbReference>
<feature type="domain" description="F-box" evidence="1">
    <location>
        <begin position="41"/>
        <end position="88"/>
    </location>
</feature>
<dbReference type="Pfam" id="PF00646">
    <property type="entry name" value="F-box"/>
    <property type="match status" value="1"/>
</dbReference>
<evidence type="ECO:0000259" key="1">
    <source>
        <dbReference type="PROSITE" id="PS50181"/>
    </source>
</evidence>
<dbReference type="PROSITE" id="PS50181">
    <property type="entry name" value="FBOX"/>
    <property type="match status" value="1"/>
</dbReference>
<dbReference type="PANTHER" id="PTHR31672">
    <property type="entry name" value="BNACNNG10540D PROTEIN"/>
    <property type="match status" value="1"/>
</dbReference>
<dbReference type="PANTHER" id="PTHR31672:SF13">
    <property type="entry name" value="F-BOX PROTEIN CPR30-LIKE"/>
    <property type="match status" value="1"/>
</dbReference>
<sequence>MLFTSATKKLLHIIRTLTQFLPLRFPVERHLQQMERSIKEEPVLPAIPDDIIIEIFARSDAKTVGRVRTLSTFWNQILSSNDFIWMHLKHAKKRHPSAFVHFGMKGPRSIGSWVMRFNTGAGNRELFTMPFLRNNQGKIEFVGSENGNIALRNVCDRHARALIVCNPATSTVRSIDDPMLHAGLFGTCAYAFVYKPNTLDYFWIYIYKRSIVDAHCVITSYSSVTRSWDTGVLCPVYVQVLDPKYVVHNRKVYWISWNRRGVTKPQCIVQYCLESKEFSHILIPIWSRSNMTRLLVNSDGLFFTSVHRVGGFYRWIIWKIEEMNGKYAWHLCSEYNGVGSAEYPECFAGRDIVTIQDISHVRVRGSPTVGSRISICKVNPISQHRRAL</sequence>
<dbReference type="Proteomes" id="UP001341840">
    <property type="component" value="Unassembled WGS sequence"/>
</dbReference>
<dbReference type="SUPFAM" id="SSF81383">
    <property type="entry name" value="F-box domain"/>
    <property type="match status" value="1"/>
</dbReference>
<evidence type="ECO:0000313" key="2">
    <source>
        <dbReference type="EMBL" id="MED6110057.1"/>
    </source>
</evidence>
<dbReference type="SMART" id="SM00256">
    <property type="entry name" value="FBOX"/>
    <property type="match status" value="1"/>
</dbReference>
<name>A0ABU6QDR3_9FABA</name>
<dbReference type="InterPro" id="IPR050796">
    <property type="entry name" value="SCF_F-box_component"/>
</dbReference>
<dbReference type="EMBL" id="JASCZI010000208">
    <property type="protein sequence ID" value="MED6110057.1"/>
    <property type="molecule type" value="Genomic_DNA"/>
</dbReference>
<proteinExistence type="predicted"/>
<protein>
    <recommendedName>
        <fullName evidence="1">F-box domain-containing protein</fullName>
    </recommendedName>
</protein>
<evidence type="ECO:0000313" key="3">
    <source>
        <dbReference type="Proteomes" id="UP001341840"/>
    </source>
</evidence>
<accession>A0ABU6QDR3</accession>
<reference evidence="2 3" key="1">
    <citation type="journal article" date="2023" name="Plants (Basel)">
        <title>Bridging the Gap: Combining Genomics and Transcriptomics Approaches to Understand Stylosanthes scabra, an Orphan Legume from the Brazilian Caatinga.</title>
        <authorList>
            <person name="Ferreira-Neto J.R.C."/>
            <person name="da Silva M.D."/>
            <person name="Binneck E."/>
            <person name="de Melo N.F."/>
            <person name="da Silva R.H."/>
            <person name="de Melo A.L.T.M."/>
            <person name="Pandolfi V."/>
            <person name="Bustamante F.O."/>
            <person name="Brasileiro-Vidal A.C."/>
            <person name="Benko-Iseppon A.M."/>
        </authorList>
    </citation>
    <scope>NUCLEOTIDE SEQUENCE [LARGE SCALE GENOMIC DNA]</scope>
    <source>
        <tissue evidence="2">Leaves</tissue>
    </source>
</reference>
<dbReference type="InterPro" id="IPR036047">
    <property type="entry name" value="F-box-like_dom_sf"/>
</dbReference>
<dbReference type="InterPro" id="IPR001810">
    <property type="entry name" value="F-box_dom"/>
</dbReference>
<keyword evidence="3" id="KW-1185">Reference proteome</keyword>
<organism evidence="2 3">
    <name type="scientific">Stylosanthes scabra</name>
    <dbReference type="NCBI Taxonomy" id="79078"/>
    <lineage>
        <taxon>Eukaryota</taxon>
        <taxon>Viridiplantae</taxon>
        <taxon>Streptophyta</taxon>
        <taxon>Embryophyta</taxon>
        <taxon>Tracheophyta</taxon>
        <taxon>Spermatophyta</taxon>
        <taxon>Magnoliopsida</taxon>
        <taxon>eudicotyledons</taxon>
        <taxon>Gunneridae</taxon>
        <taxon>Pentapetalae</taxon>
        <taxon>rosids</taxon>
        <taxon>fabids</taxon>
        <taxon>Fabales</taxon>
        <taxon>Fabaceae</taxon>
        <taxon>Papilionoideae</taxon>
        <taxon>50 kb inversion clade</taxon>
        <taxon>dalbergioids sensu lato</taxon>
        <taxon>Dalbergieae</taxon>
        <taxon>Pterocarpus clade</taxon>
        <taxon>Stylosanthes</taxon>
    </lineage>
</organism>
<gene>
    <name evidence="2" type="ORF">PIB30_039403</name>
</gene>